<protein>
    <recommendedName>
        <fullName evidence="5">Sfi1 spindle body domain-containing protein</fullName>
    </recommendedName>
</protein>
<reference evidence="4" key="1">
    <citation type="journal article" date="2010" name="Genome Biol.">
        <title>Genome sequence of the necrotrophic plant pathogen Pythium ultimum reveals original pathogenicity mechanisms and effector repertoire.</title>
        <authorList>
            <person name="Levesque C.A."/>
            <person name="Brouwer H."/>
            <person name="Cano L."/>
            <person name="Hamilton J.P."/>
            <person name="Holt C."/>
            <person name="Huitema E."/>
            <person name="Raffaele S."/>
            <person name="Robideau G.P."/>
            <person name="Thines M."/>
            <person name="Win J."/>
            <person name="Zerillo M.M."/>
            <person name="Beakes G.W."/>
            <person name="Boore J.L."/>
            <person name="Busam D."/>
            <person name="Dumas B."/>
            <person name="Ferriera S."/>
            <person name="Fuerstenberg S.I."/>
            <person name="Gachon C.M."/>
            <person name="Gaulin E."/>
            <person name="Govers F."/>
            <person name="Grenville-Briggs L."/>
            <person name="Horner N."/>
            <person name="Hostetler J."/>
            <person name="Jiang R.H."/>
            <person name="Johnson J."/>
            <person name="Krajaejun T."/>
            <person name="Lin H."/>
            <person name="Meijer H.J."/>
            <person name="Moore B."/>
            <person name="Morris P."/>
            <person name="Phuntmart V."/>
            <person name="Puiu D."/>
            <person name="Shetty J."/>
            <person name="Stajich J.E."/>
            <person name="Tripathy S."/>
            <person name="Wawra S."/>
            <person name="van West P."/>
            <person name="Whitty B.R."/>
            <person name="Coutinho P.M."/>
            <person name="Henrissat B."/>
            <person name="Martin F."/>
            <person name="Thomas P.D."/>
            <person name="Tyler B.M."/>
            <person name="De Vries R.P."/>
            <person name="Kamoun S."/>
            <person name="Yandell M."/>
            <person name="Tisserat N."/>
            <person name="Buell C.R."/>
        </authorList>
    </citation>
    <scope>NUCLEOTIDE SEQUENCE</scope>
    <source>
        <strain evidence="4">DAOM:BR144</strain>
    </source>
</reference>
<dbReference type="HOGENOM" id="CLU_007475_0_0_1"/>
<evidence type="ECO:0000256" key="1">
    <source>
        <dbReference type="SAM" id="Coils"/>
    </source>
</evidence>
<dbReference type="eggNOG" id="ENOG502SWUX">
    <property type="taxonomic scope" value="Eukaryota"/>
</dbReference>
<dbReference type="OMA" id="WRIEARK"/>
<keyword evidence="4" id="KW-1185">Reference proteome</keyword>
<dbReference type="InParanoid" id="K3X104"/>
<dbReference type="AlphaFoldDB" id="K3X104"/>
<accession>K3X104</accession>
<evidence type="ECO:0000256" key="2">
    <source>
        <dbReference type="SAM" id="MobiDB-lite"/>
    </source>
</evidence>
<feature type="region of interest" description="Disordered" evidence="2">
    <location>
        <begin position="55"/>
        <end position="102"/>
    </location>
</feature>
<proteinExistence type="predicted"/>
<organism evidence="3 4">
    <name type="scientific">Globisporangium ultimum (strain ATCC 200006 / CBS 805.95 / DAOM BR144)</name>
    <name type="common">Pythium ultimum</name>
    <dbReference type="NCBI Taxonomy" id="431595"/>
    <lineage>
        <taxon>Eukaryota</taxon>
        <taxon>Sar</taxon>
        <taxon>Stramenopiles</taxon>
        <taxon>Oomycota</taxon>
        <taxon>Peronosporomycetes</taxon>
        <taxon>Pythiales</taxon>
        <taxon>Pythiaceae</taxon>
        <taxon>Globisporangium</taxon>
    </lineage>
</organism>
<reference evidence="3" key="3">
    <citation type="submission" date="2015-02" db="UniProtKB">
        <authorList>
            <consortium name="EnsemblProtists"/>
        </authorList>
    </citation>
    <scope>IDENTIFICATION</scope>
    <source>
        <strain evidence="3">DAOM BR144</strain>
    </source>
</reference>
<feature type="coiled-coil region" evidence="1">
    <location>
        <begin position="728"/>
        <end position="762"/>
    </location>
</feature>
<evidence type="ECO:0000313" key="4">
    <source>
        <dbReference type="Proteomes" id="UP000019132"/>
    </source>
</evidence>
<evidence type="ECO:0000313" key="3">
    <source>
        <dbReference type="EnsemblProtists" id="PYU1_T010903"/>
    </source>
</evidence>
<sequence length="1018" mass="121658">MKREAQHDEDLQANWKSALCVTSLYDSYIQLQQENDALKTEVRELKHANELLTVQQTQRKSPQKRKLRPEADENLDSNVVVGGIAGEDSDDDDNESAQRYEQSRKEIRLLRAEKERLELVHTQYRKDTESQIAEYKAMYDQLTEKYQQRYALDPNGAKRVELAVQTLQDTLEEVMQEKDELTIRYKKLQEVYNQLQQEHNRTMHTLRTELQELQAKRTQKAKQSVATVLQRWYTVQLAGAWKQWTMNVAVSRMKETEKQSTDLLQRHYKAQAKHQRNHLVAKAMMRFMQAPARRTFSEWKQVVESRRNIRIQIAQSRQTNKYRTLEQGFVRWKQDTRFRIARRLSVERLHRVMVAHKTKNCWRKWTKEVFTSQVISEFKQKLFLLNKVMSNMKTELANANAKLTAAELDNGRLVAKHDIERLEMKSIMEQKHSTANELTKRIGSFFSRKNDRQLMQQIVAQWKFLSDIKRKRGHHAQLARAKLQRLKIQRSVSTWYAKTQNRQRYMHIVGHFVKRMQQLAAVRCFNAWRDNVDRKKQREQTLRSVISYMTQKHLVAGFRAWVVFRAQRQKVRHSIDLMCSICHRLQLYSAFTTMKHQIAVVAATNEAKKKLELETQWEKRFEQAKQDIMRLRRCLLYWRQRAMKMKSCNKLALKTVKRWRNGILTQLFTEWQQYVHEQRRQREFISRWLRRYSVTSLQPAWAKWQKHILLKCKQEEITRLQAENDDRVAQLQKEIDGLRAVHRNLVAENQQMKLNIQQQLQDAHKKTEIEIRRYKKYIDAFMLVYSQKQRTERLLECFKLWEKWVSTRKCKRRLVFNFAKACQQRVMLGVFKKWNYLCKHRCRLNAGVGLFRAVLDQHCIRQCFYTWIDLFQSSRKVRDFQEKHEHVVTQRLCRAVLQEWRIEARKSYLVRKTAEQNETEARFDFDPGQNLFEMDKPLAASHFWRMAKSCYKDLLDCSTNDVCGSRNVSPGLCTPGKTTRLGNGSWYFCVSNDKKLILFGKSTLIYSLILAGVEKRLP</sequence>
<feature type="coiled-coil region" evidence="1">
    <location>
        <begin position="28"/>
        <end position="55"/>
    </location>
</feature>
<dbReference type="Proteomes" id="UP000019132">
    <property type="component" value="Unassembled WGS sequence"/>
</dbReference>
<name>K3X104_GLOUD</name>
<dbReference type="VEuPathDB" id="FungiDB:PYU1_G010880"/>
<evidence type="ECO:0008006" key="5">
    <source>
        <dbReference type="Google" id="ProtNLM"/>
    </source>
</evidence>
<dbReference type="EMBL" id="GL376590">
    <property type="status" value="NOT_ANNOTATED_CDS"/>
    <property type="molecule type" value="Genomic_DNA"/>
</dbReference>
<keyword evidence="1" id="KW-0175">Coiled coil</keyword>
<dbReference type="EnsemblProtists" id="PYU1_T010903">
    <property type="protein sequence ID" value="PYU1_T010903"/>
    <property type="gene ID" value="PYU1_G010880"/>
</dbReference>
<reference evidence="4" key="2">
    <citation type="submission" date="2010-04" db="EMBL/GenBank/DDBJ databases">
        <authorList>
            <person name="Buell R."/>
            <person name="Hamilton J."/>
            <person name="Hostetler J."/>
        </authorList>
    </citation>
    <scope>NUCLEOTIDE SEQUENCE [LARGE SCALE GENOMIC DNA]</scope>
    <source>
        <strain evidence="4">DAOM:BR144</strain>
    </source>
</reference>